<accession>A0AAP4BCC6</accession>
<name>A0AAP4BCC6_9FIRM</name>
<dbReference type="AlphaFoldDB" id="A0AAP4BCC6"/>
<dbReference type="InterPro" id="IPR017871">
    <property type="entry name" value="ABC_transporter-like_CS"/>
</dbReference>
<keyword evidence="3" id="KW-1003">Cell membrane</keyword>
<dbReference type="PANTHER" id="PTHR43790:SF9">
    <property type="entry name" value="GALACTOFURANOSE TRANSPORTER ATP-BINDING PROTEIN YTFR"/>
    <property type="match status" value="1"/>
</dbReference>
<dbReference type="CDD" id="cd03216">
    <property type="entry name" value="ABC_Carb_Monos_I"/>
    <property type="match status" value="1"/>
</dbReference>
<evidence type="ECO:0000256" key="8">
    <source>
        <dbReference type="ARBA" id="ARBA00023136"/>
    </source>
</evidence>
<dbReference type="PROSITE" id="PS00211">
    <property type="entry name" value="ABC_TRANSPORTER_1"/>
    <property type="match status" value="1"/>
</dbReference>
<dbReference type="SUPFAM" id="SSF52540">
    <property type="entry name" value="P-loop containing nucleoside triphosphate hydrolases"/>
    <property type="match status" value="2"/>
</dbReference>
<evidence type="ECO:0000256" key="1">
    <source>
        <dbReference type="ARBA" id="ARBA00004202"/>
    </source>
</evidence>
<dbReference type="RefSeq" id="WP_283231819.1">
    <property type="nucleotide sequence ID" value="NZ_JASGBQ010000033.1"/>
</dbReference>
<keyword evidence="6 10" id="KW-0067">ATP-binding</keyword>
<keyword evidence="7" id="KW-1278">Translocase</keyword>
<dbReference type="InterPro" id="IPR003439">
    <property type="entry name" value="ABC_transporter-like_ATP-bd"/>
</dbReference>
<dbReference type="PANTHER" id="PTHR43790">
    <property type="entry name" value="CARBOHYDRATE TRANSPORT ATP-BINDING PROTEIN MG119-RELATED"/>
    <property type="match status" value="1"/>
</dbReference>
<dbReference type="GO" id="GO:0016887">
    <property type="term" value="F:ATP hydrolysis activity"/>
    <property type="evidence" value="ECO:0007669"/>
    <property type="project" value="InterPro"/>
</dbReference>
<dbReference type="SMART" id="SM00382">
    <property type="entry name" value="AAA"/>
    <property type="match status" value="2"/>
</dbReference>
<evidence type="ECO:0000313" key="11">
    <source>
        <dbReference type="Proteomes" id="UP001300383"/>
    </source>
</evidence>
<keyword evidence="2" id="KW-0813">Transport</keyword>
<keyword evidence="4" id="KW-0677">Repeat</keyword>
<evidence type="ECO:0000256" key="2">
    <source>
        <dbReference type="ARBA" id="ARBA00022448"/>
    </source>
</evidence>
<keyword evidence="8" id="KW-0472">Membrane</keyword>
<evidence type="ECO:0000256" key="5">
    <source>
        <dbReference type="ARBA" id="ARBA00022741"/>
    </source>
</evidence>
<evidence type="ECO:0000313" key="10">
    <source>
        <dbReference type="EMBL" id="MDI9243395.1"/>
    </source>
</evidence>
<dbReference type="CDD" id="cd03215">
    <property type="entry name" value="ABC_Carb_Monos_II"/>
    <property type="match status" value="1"/>
</dbReference>
<evidence type="ECO:0000256" key="4">
    <source>
        <dbReference type="ARBA" id="ARBA00022737"/>
    </source>
</evidence>
<feature type="domain" description="ABC transporter" evidence="9">
    <location>
        <begin position="6"/>
        <end position="243"/>
    </location>
</feature>
<protein>
    <submittedName>
        <fullName evidence="10">Sugar ABC transporter ATP-binding protein</fullName>
    </submittedName>
</protein>
<feature type="domain" description="ABC transporter" evidence="9">
    <location>
        <begin position="259"/>
        <end position="504"/>
    </location>
</feature>
<sequence>MEKEMLRLEHVSKAFSGVRALTDISLTFRRGEVHALVGENGAGKSTMMNVIFGNIQPTEGKIYFSGQETVVDDPGKAQRNGIFMIHQEGSLLDTLSVMENVFLSSLKKNRFGFLDNRDMYRKTKEILEMLEIGHIDPKRKVEKLSTPERQLVEIAKAIALNPALVIMDEPTASISAKEVQILMRIIRKLKEKEIGVIYISHKLEEVFEIADVISVLRDGSLIGTYRKEEMDTDRLITLMVGRQLGSEMEELKNKGGKEEGKEAVLKVEALKIPGYGKTVSFEIKRGEILGFAGLVGAGRSELFETLIGYRKTDVKKITGSGRELKVRNPADAISAGIGMLSEDRREKGIFAQHSVRDNINIINLKNLKKGILVSRAKETDIAERMQKKLNVKTSDLKTRIRHLSGGNQQKVLLARFLSMKEIPEILILDEPTHGIDVGAKAEIYRIIKNLVESGISVVLISSELPELMLMCDRILVMHEGTITGEVARREFNQELIMQYASNLKHNQA</sequence>
<proteinExistence type="predicted"/>
<dbReference type="Pfam" id="PF00005">
    <property type="entry name" value="ABC_tran"/>
    <property type="match status" value="2"/>
</dbReference>
<gene>
    <name evidence="10" type="ORF">QJ036_13155</name>
</gene>
<dbReference type="Proteomes" id="UP001300383">
    <property type="component" value="Unassembled WGS sequence"/>
</dbReference>
<dbReference type="InterPro" id="IPR003593">
    <property type="entry name" value="AAA+_ATPase"/>
</dbReference>
<dbReference type="Gene3D" id="3.40.50.300">
    <property type="entry name" value="P-loop containing nucleotide triphosphate hydrolases"/>
    <property type="match status" value="2"/>
</dbReference>
<dbReference type="FunFam" id="3.40.50.300:FF:000127">
    <property type="entry name" value="Ribose import ATP-binding protein RbsA"/>
    <property type="match status" value="1"/>
</dbReference>
<dbReference type="InterPro" id="IPR050107">
    <property type="entry name" value="ABC_carbohydrate_import_ATPase"/>
</dbReference>
<evidence type="ECO:0000256" key="6">
    <source>
        <dbReference type="ARBA" id="ARBA00022840"/>
    </source>
</evidence>
<evidence type="ECO:0000259" key="9">
    <source>
        <dbReference type="PROSITE" id="PS50893"/>
    </source>
</evidence>
<comment type="caution">
    <text evidence="10">The sequence shown here is derived from an EMBL/GenBank/DDBJ whole genome shotgun (WGS) entry which is preliminary data.</text>
</comment>
<evidence type="ECO:0000256" key="3">
    <source>
        <dbReference type="ARBA" id="ARBA00022475"/>
    </source>
</evidence>
<dbReference type="GO" id="GO:0005524">
    <property type="term" value="F:ATP binding"/>
    <property type="evidence" value="ECO:0007669"/>
    <property type="project" value="UniProtKB-KW"/>
</dbReference>
<dbReference type="PROSITE" id="PS50893">
    <property type="entry name" value="ABC_TRANSPORTER_2"/>
    <property type="match status" value="2"/>
</dbReference>
<evidence type="ECO:0000256" key="7">
    <source>
        <dbReference type="ARBA" id="ARBA00022967"/>
    </source>
</evidence>
<keyword evidence="5" id="KW-0547">Nucleotide-binding</keyword>
<reference evidence="10 11" key="1">
    <citation type="submission" date="2023-05" db="EMBL/GenBank/DDBJ databases">
        <title>[ruminococcus] sp. nov., isolated from a pig farm feces dump.</title>
        <authorList>
            <person name="Chang Y.-H."/>
        </authorList>
    </citation>
    <scope>NUCLEOTIDE SEQUENCE [LARGE SCALE GENOMIC DNA]</scope>
    <source>
        <strain evidence="10 11">YH-rum2234</strain>
    </source>
</reference>
<dbReference type="InterPro" id="IPR027417">
    <property type="entry name" value="P-loop_NTPase"/>
</dbReference>
<organism evidence="10 11">
    <name type="scientific">Fusibacillus kribbianus</name>
    <dbReference type="NCBI Taxonomy" id="3044208"/>
    <lineage>
        <taxon>Bacteria</taxon>
        <taxon>Bacillati</taxon>
        <taxon>Bacillota</taxon>
        <taxon>Clostridia</taxon>
        <taxon>Lachnospirales</taxon>
        <taxon>Lachnospiraceae</taxon>
        <taxon>Fusibacillus</taxon>
    </lineage>
</organism>
<dbReference type="EMBL" id="JASGBQ010000033">
    <property type="protein sequence ID" value="MDI9243395.1"/>
    <property type="molecule type" value="Genomic_DNA"/>
</dbReference>
<comment type="subcellular location">
    <subcellularLocation>
        <location evidence="1">Cell membrane</location>
        <topology evidence="1">Peripheral membrane protein</topology>
    </subcellularLocation>
</comment>
<dbReference type="GO" id="GO:0005886">
    <property type="term" value="C:plasma membrane"/>
    <property type="evidence" value="ECO:0007669"/>
    <property type="project" value="UniProtKB-SubCell"/>
</dbReference>
<keyword evidence="11" id="KW-1185">Reference proteome</keyword>